<dbReference type="Proteomes" id="UP000552097">
    <property type="component" value="Unassembled WGS sequence"/>
</dbReference>
<evidence type="ECO:0000256" key="1">
    <source>
        <dbReference type="SAM" id="MobiDB-lite"/>
    </source>
</evidence>
<keyword evidence="3" id="KW-1185">Reference proteome</keyword>
<proteinExistence type="predicted"/>
<protein>
    <submittedName>
        <fullName evidence="2">Uncharacterized protein</fullName>
    </submittedName>
</protein>
<name>A0A7W9HRX9_9PSEU</name>
<evidence type="ECO:0000313" key="3">
    <source>
        <dbReference type="Proteomes" id="UP000552097"/>
    </source>
</evidence>
<dbReference type="AlphaFoldDB" id="A0A7W9HRX9"/>
<accession>A0A7W9HRX9</accession>
<gene>
    <name evidence="2" type="ORF">F4560_007087</name>
</gene>
<comment type="caution">
    <text evidence="2">The sequence shown here is derived from an EMBL/GenBank/DDBJ whole genome shotgun (WGS) entry which is preliminary data.</text>
</comment>
<dbReference type="RefSeq" id="WP_184927395.1">
    <property type="nucleotide sequence ID" value="NZ_JACHMO010000001.1"/>
</dbReference>
<feature type="compositionally biased region" description="Low complexity" evidence="1">
    <location>
        <begin position="67"/>
        <end position="85"/>
    </location>
</feature>
<feature type="region of interest" description="Disordered" evidence="1">
    <location>
        <begin position="66"/>
        <end position="85"/>
    </location>
</feature>
<reference evidence="2 3" key="1">
    <citation type="submission" date="2020-08" db="EMBL/GenBank/DDBJ databases">
        <title>Sequencing the genomes of 1000 actinobacteria strains.</title>
        <authorList>
            <person name="Klenk H.-P."/>
        </authorList>
    </citation>
    <scope>NUCLEOTIDE SEQUENCE [LARGE SCALE GENOMIC DNA]</scope>
    <source>
        <strain evidence="2 3">DSM 45486</strain>
    </source>
</reference>
<evidence type="ECO:0000313" key="2">
    <source>
        <dbReference type="EMBL" id="MBB5807319.1"/>
    </source>
</evidence>
<dbReference type="EMBL" id="JACHMO010000001">
    <property type="protein sequence ID" value="MBB5807319.1"/>
    <property type="molecule type" value="Genomic_DNA"/>
</dbReference>
<organism evidence="2 3">
    <name type="scientific">Saccharothrix ecbatanensis</name>
    <dbReference type="NCBI Taxonomy" id="1105145"/>
    <lineage>
        <taxon>Bacteria</taxon>
        <taxon>Bacillati</taxon>
        <taxon>Actinomycetota</taxon>
        <taxon>Actinomycetes</taxon>
        <taxon>Pseudonocardiales</taxon>
        <taxon>Pseudonocardiaceae</taxon>
        <taxon>Saccharothrix</taxon>
    </lineage>
</organism>
<sequence>MFTNGGIAVDSWVRIEKGCAIECDVVGDEAQFTFGGRRGGELNMIVTEDGLEQVVEHFQRALDQFRANPAPTAASTPPSTNGSVS</sequence>